<reference evidence="2" key="1">
    <citation type="submission" date="2021-06" db="EMBL/GenBank/DDBJ databases">
        <authorList>
            <person name="Nair S."/>
        </authorList>
    </citation>
    <scope>NUCLEOTIDE SEQUENCE</scope>
</reference>
<name>A0AAE7SQ20_9CAUD</name>
<protein>
    <submittedName>
        <fullName evidence="2">Cell wall hydrolase</fullName>
    </submittedName>
</protein>
<evidence type="ECO:0000259" key="1">
    <source>
        <dbReference type="Pfam" id="PF07486"/>
    </source>
</evidence>
<dbReference type="InterPro" id="IPR042047">
    <property type="entry name" value="SleB_dom1"/>
</dbReference>
<evidence type="ECO:0000313" key="3">
    <source>
        <dbReference type="Proteomes" id="UP000827160"/>
    </source>
</evidence>
<evidence type="ECO:0000313" key="2">
    <source>
        <dbReference type="EMBL" id="QXP44061.1"/>
    </source>
</evidence>
<dbReference type="GO" id="GO:0016787">
    <property type="term" value="F:hydrolase activity"/>
    <property type="evidence" value="ECO:0007669"/>
    <property type="project" value="UniProtKB-KW"/>
</dbReference>
<dbReference type="Pfam" id="PF07486">
    <property type="entry name" value="Hydrolase_2"/>
    <property type="match status" value="1"/>
</dbReference>
<dbReference type="Gene3D" id="1.10.10.2520">
    <property type="entry name" value="Cell wall hydrolase SleB, domain 1"/>
    <property type="match status" value="1"/>
</dbReference>
<accession>A0AAE7SQ20</accession>
<dbReference type="Proteomes" id="UP000827160">
    <property type="component" value="Segment"/>
</dbReference>
<dbReference type="InterPro" id="IPR011105">
    <property type="entry name" value="Cell_wall_hydrolase_SleB"/>
</dbReference>
<organism evidence="2 3">
    <name type="scientific">Stappia phage SI01</name>
    <dbReference type="NCBI Taxonomy" id="2847766"/>
    <lineage>
        <taxon>Viruses</taxon>
        <taxon>Duplodnaviria</taxon>
        <taxon>Heunggongvirae</taxon>
        <taxon>Uroviricota</taxon>
        <taxon>Caudoviricetes</taxon>
        <taxon>Autographivirales</taxon>
        <taxon>Dunnvirinae</taxon>
        <taxon>Songlingvirus</taxon>
        <taxon>Songlingvirus SI01</taxon>
    </lineage>
</organism>
<keyword evidence="2" id="KW-0378">Hydrolase</keyword>
<sequence length="1102" mass="119243">MAQNQTGRRDVVQDPLRQSAQQVLPERALPLTGVRSPSMPSTAGLAQQGSEIAAAMGSVQGALDKWFEQSKDQWITDGKVALMSGVTEEALLRTGNRFTQMGYIQLKARNDVNAWYLNQQADLTERARTMSPEAYQEHLSRTRGEYLDTLTDPYARKVASAAFEQFSPDLAAKQFTANNDYNLQQREGQAYEYLLTGSVASPSRSTVDPNSPLKLAPQPVGPVMQLSAADRDIGIKTLIGEAGNQGDVGMAAVAHVLVNRTTDSRFPNSIGAVSLQGKGTRGAQFSIWGSTKANAESRLRNLGPGNPLYDKAASVFDAVMSGRHVDPTGGAINYYSPGGMLAYKKQGIQSHLVPSWASKAEAENLVVIGSHRFSGKSDGALATPRMMQEPIQGDSMVPRSDDPTSAALFSGPDNTAGTPAGIGIETMNAAPAEEGVSGIETSGAPNEIMDFLENYKGLPQERLTKTLARAMAAQLTSGDDTLFNDAGGVATLFKMGATPQDIDLVNKARSKWQIDQDKKFDEADLKFEDDILRLAGDGTTTRDEIFSRIDARVKAGRMQDSAARSLASRAAGEIRAQLAKDEKDAAADKNSIFSNTEFLQEIGGVYQQINAGVLDFEGAAEAAQELSDKYDASPKDVKQLLGRVFELDQARQNKLRSEAEKAVRDAESSNVAKNEAETALARGYGLGNVTRQVRVTTADGAMRKMSAKEYGIEALRSRALDANPGNPEGVARSFFGALQRQDVVDEKTRAQMVGGLSGPIIDEKTKKVNQSALEAYDLYMSLRNDPQISDEYLAKTVGDPYVRNLLELAYTLDAGNLTEAEALIRAKSIADDPNADKSGFARTDAFRRKAQEVGDKLIEEIAGPSTLSWLTLQYDQFELEDATRKGGEAVRQRIMQAADAYKLQFPWQDDAAALELAKQDVKGRMNVLSGNIILTERNLAQAMGISDKNNANDAFKAFIKAVGPTMWPDTSPGIPGTHVGARGGFSEAVMNRVSRSGILPDSPDRNIGVTVRWLDSIGENGAFQVWLDNPDKPGGIDLGSMQIFPAEEVGAWYAHNQSTPNVFERMFDTGIRASADLRRFAVEQEEAVDTARELGARVGAQE</sequence>
<proteinExistence type="predicted"/>
<keyword evidence="3" id="KW-1185">Reference proteome</keyword>
<dbReference type="EMBL" id="MZ462995">
    <property type="protein sequence ID" value="QXP44061.1"/>
    <property type="molecule type" value="Genomic_DNA"/>
</dbReference>
<feature type="domain" description="Cell wall hydrolase SleB" evidence="1">
    <location>
        <begin position="245"/>
        <end position="373"/>
    </location>
</feature>